<feature type="domain" description="Phorbol-ester/DAG-type" evidence="4">
    <location>
        <begin position="41"/>
        <end position="87"/>
    </location>
</feature>
<dbReference type="GO" id="GO:0035371">
    <property type="term" value="C:microtubule plus-end"/>
    <property type="evidence" value="ECO:0007669"/>
    <property type="project" value="TreeGrafter"/>
</dbReference>
<evidence type="ECO:0000256" key="3">
    <source>
        <dbReference type="SAM" id="Coils"/>
    </source>
</evidence>
<dbReference type="AlphaFoldDB" id="A0A9P0CQX7"/>
<evidence type="ECO:0000313" key="6">
    <source>
        <dbReference type="Proteomes" id="UP001153636"/>
    </source>
</evidence>
<dbReference type="OrthoDB" id="206130at2759"/>
<dbReference type="GO" id="GO:0031110">
    <property type="term" value="P:regulation of microtubule polymerization or depolymerization"/>
    <property type="evidence" value="ECO:0007669"/>
    <property type="project" value="TreeGrafter"/>
</dbReference>
<dbReference type="GO" id="GO:0008017">
    <property type="term" value="F:microtubule binding"/>
    <property type="evidence" value="ECO:0007669"/>
    <property type="project" value="TreeGrafter"/>
</dbReference>
<evidence type="ECO:0000256" key="1">
    <source>
        <dbReference type="ARBA" id="ARBA00022723"/>
    </source>
</evidence>
<dbReference type="GO" id="GO:1904825">
    <property type="term" value="P:protein localization to microtubule plus-end"/>
    <property type="evidence" value="ECO:0007669"/>
    <property type="project" value="TreeGrafter"/>
</dbReference>
<dbReference type="Proteomes" id="UP001153636">
    <property type="component" value="Chromosome 3"/>
</dbReference>
<dbReference type="GO" id="GO:0008093">
    <property type="term" value="F:cytoskeletal anchor activity"/>
    <property type="evidence" value="ECO:0007669"/>
    <property type="project" value="TreeGrafter"/>
</dbReference>
<dbReference type="GO" id="GO:0046872">
    <property type="term" value="F:metal ion binding"/>
    <property type="evidence" value="ECO:0007669"/>
    <property type="project" value="UniProtKB-KW"/>
</dbReference>
<evidence type="ECO:0000313" key="5">
    <source>
        <dbReference type="EMBL" id="CAH1107832.1"/>
    </source>
</evidence>
<dbReference type="Gene3D" id="1.10.418.10">
    <property type="entry name" value="Calponin-like domain"/>
    <property type="match status" value="1"/>
</dbReference>
<evidence type="ECO:0000259" key="4">
    <source>
        <dbReference type="PROSITE" id="PS50081"/>
    </source>
</evidence>
<dbReference type="PROSITE" id="PS50081">
    <property type="entry name" value="ZF_DAG_PE_2"/>
    <property type="match status" value="1"/>
</dbReference>
<keyword evidence="2" id="KW-0862">Zinc</keyword>
<dbReference type="PANTHER" id="PTHR46756:SF18">
    <property type="entry name" value="GAS2-LIKE PROTEIN PICKLED EGGS"/>
    <property type="match status" value="1"/>
</dbReference>
<dbReference type="SUPFAM" id="SSF57889">
    <property type="entry name" value="Cysteine-rich domain"/>
    <property type="match status" value="1"/>
</dbReference>
<gene>
    <name evidence="5" type="ORF">PSYICH_LOCUS8658</name>
</gene>
<dbReference type="GO" id="GO:0001725">
    <property type="term" value="C:stress fiber"/>
    <property type="evidence" value="ECO:0007669"/>
    <property type="project" value="TreeGrafter"/>
</dbReference>
<sequence>MALLEARPFRPFKSSEEYLYAMKEDLAEWLQTMYPHLNIAMENFMAKLETGVALCERCKNPAKSGLRCVTCGTISHNSCVPGLKNIVYIDNESINCCIDNNDLPKIPSVVEHSTENINEVKIKFLEQLLQQKDLVISNQEIAIKALQGQINLLTEDIVSLKSTAPLRNDNRNTFQESSIPTISEGIKNVPIANLKDIQGYANTTKKSVHTFITSDISSAVHQADAANEIIKVSMFF</sequence>
<keyword evidence="6" id="KW-1185">Reference proteome</keyword>
<dbReference type="GO" id="GO:0001578">
    <property type="term" value="P:microtubule bundle formation"/>
    <property type="evidence" value="ECO:0007669"/>
    <property type="project" value="TreeGrafter"/>
</dbReference>
<protein>
    <recommendedName>
        <fullName evidence="4">Phorbol-ester/DAG-type domain-containing protein</fullName>
    </recommendedName>
</protein>
<evidence type="ECO:0000256" key="2">
    <source>
        <dbReference type="ARBA" id="ARBA00022833"/>
    </source>
</evidence>
<reference evidence="5" key="1">
    <citation type="submission" date="2022-01" db="EMBL/GenBank/DDBJ databases">
        <authorList>
            <person name="King R."/>
        </authorList>
    </citation>
    <scope>NUCLEOTIDE SEQUENCE</scope>
</reference>
<dbReference type="SUPFAM" id="SSF47576">
    <property type="entry name" value="Calponin-homology domain, CH-domain"/>
    <property type="match status" value="1"/>
</dbReference>
<dbReference type="GO" id="GO:0051764">
    <property type="term" value="P:actin crosslink formation"/>
    <property type="evidence" value="ECO:0007669"/>
    <property type="project" value="TreeGrafter"/>
</dbReference>
<dbReference type="InterPro" id="IPR046349">
    <property type="entry name" value="C1-like_sf"/>
</dbReference>
<dbReference type="InterPro" id="IPR036872">
    <property type="entry name" value="CH_dom_sf"/>
</dbReference>
<dbReference type="EMBL" id="OV651815">
    <property type="protein sequence ID" value="CAH1107832.1"/>
    <property type="molecule type" value="Genomic_DNA"/>
</dbReference>
<dbReference type="GO" id="GO:0005884">
    <property type="term" value="C:actin filament"/>
    <property type="evidence" value="ECO:0007669"/>
    <property type="project" value="TreeGrafter"/>
</dbReference>
<accession>A0A9P0CQX7</accession>
<proteinExistence type="predicted"/>
<dbReference type="GO" id="GO:0051015">
    <property type="term" value="F:actin filament binding"/>
    <property type="evidence" value="ECO:0007669"/>
    <property type="project" value="TreeGrafter"/>
</dbReference>
<keyword evidence="3" id="KW-0175">Coiled coil</keyword>
<name>A0A9P0CQX7_9CUCU</name>
<dbReference type="PANTHER" id="PTHR46756">
    <property type="entry name" value="TRANSGELIN"/>
    <property type="match status" value="1"/>
</dbReference>
<dbReference type="InterPro" id="IPR002219">
    <property type="entry name" value="PKC_DAG/PE"/>
</dbReference>
<dbReference type="GO" id="GO:0005737">
    <property type="term" value="C:cytoplasm"/>
    <property type="evidence" value="ECO:0007669"/>
    <property type="project" value="TreeGrafter"/>
</dbReference>
<feature type="coiled-coil region" evidence="3">
    <location>
        <begin position="136"/>
        <end position="163"/>
    </location>
</feature>
<organism evidence="5 6">
    <name type="scientific">Psylliodes chrysocephalus</name>
    <dbReference type="NCBI Taxonomy" id="3402493"/>
    <lineage>
        <taxon>Eukaryota</taxon>
        <taxon>Metazoa</taxon>
        <taxon>Ecdysozoa</taxon>
        <taxon>Arthropoda</taxon>
        <taxon>Hexapoda</taxon>
        <taxon>Insecta</taxon>
        <taxon>Pterygota</taxon>
        <taxon>Neoptera</taxon>
        <taxon>Endopterygota</taxon>
        <taxon>Coleoptera</taxon>
        <taxon>Polyphaga</taxon>
        <taxon>Cucujiformia</taxon>
        <taxon>Chrysomeloidea</taxon>
        <taxon>Chrysomelidae</taxon>
        <taxon>Galerucinae</taxon>
        <taxon>Alticini</taxon>
        <taxon>Psylliodes</taxon>
    </lineage>
</organism>
<keyword evidence="1" id="KW-0479">Metal-binding</keyword>